<keyword evidence="2" id="KW-1185">Reference proteome</keyword>
<evidence type="ECO:0000313" key="2">
    <source>
        <dbReference type="Proteomes" id="UP000655830"/>
    </source>
</evidence>
<dbReference type="EMBL" id="JACRSY010000041">
    <property type="protein sequence ID" value="MBC8581228.1"/>
    <property type="molecule type" value="Genomic_DNA"/>
</dbReference>
<name>A0A926IFT6_9FIRM</name>
<protein>
    <submittedName>
        <fullName evidence="1">Uncharacterized protein</fullName>
    </submittedName>
</protein>
<dbReference type="Proteomes" id="UP000655830">
    <property type="component" value="Unassembled WGS sequence"/>
</dbReference>
<accession>A0A926IFT6</accession>
<dbReference type="RefSeq" id="WP_249334049.1">
    <property type="nucleotide sequence ID" value="NZ_JACRSY010000041.1"/>
</dbReference>
<evidence type="ECO:0000313" key="1">
    <source>
        <dbReference type="EMBL" id="MBC8581228.1"/>
    </source>
</evidence>
<comment type="caution">
    <text evidence="1">The sequence shown here is derived from an EMBL/GenBank/DDBJ whole genome shotgun (WGS) entry which is preliminary data.</text>
</comment>
<dbReference type="AlphaFoldDB" id="A0A926IFT6"/>
<gene>
    <name evidence="1" type="ORF">H8718_17110</name>
</gene>
<reference evidence="1" key="1">
    <citation type="submission" date="2020-08" db="EMBL/GenBank/DDBJ databases">
        <title>Genome public.</title>
        <authorList>
            <person name="Liu C."/>
            <person name="Sun Q."/>
        </authorList>
    </citation>
    <scope>NUCLEOTIDE SEQUENCE</scope>
    <source>
        <strain evidence="1">NSJ-12</strain>
    </source>
</reference>
<organism evidence="1 2">
    <name type="scientific">Zhenhengia yiwuensis</name>
    <dbReference type="NCBI Taxonomy" id="2763666"/>
    <lineage>
        <taxon>Bacteria</taxon>
        <taxon>Bacillati</taxon>
        <taxon>Bacillota</taxon>
        <taxon>Clostridia</taxon>
        <taxon>Lachnospirales</taxon>
        <taxon>Lachnospiraceae</taxon>
        <taxon>Zhenhengia</taxon>
    </lineage>
</organism>
<proteinExistence type="predicted"/>
<sequence>MASVKSKKEASDKTSDKRVYCGPNLPGLNQFTVIEGQNNILKLHIESCPAISKLIVPIEKLNYTRLKLAIKGSFEQQKYREIMNYLGGR</sequence>